<dbReference type="VEuPathDB" id="FungiDB:BO72DRAFT_241800"/>
<dbReference type="InterPro" id="IPR050987">
    <property type="entry name" value="AtrR-like"/>
</dbReference>
<evidence type="ECO:0000256" key="4">
    <source>
        <dbReference type="ARBA" id="ARBA00023163"/>
    </source>
</evidence>
<dbReference type="InterPro" id="IPR007219">
    <property type="entry name" value="XnlR_reg_dom"/>
</dbReference>
<proteinExistence type="predicted"/>
<evidence type="ECO:0000256" key="1">
    <source>
        <dbReference type="ARBA" id="ARBA00004123"/>
    </source>
</evidence>
<feature type="region of interest" description="Disordered" evidence="6">
    <location>
        <begin position="507"/>
        <end position="557"/>
    </location>
</feature>
<evidence type="ECO:0000259" key="7">
    <source>
        <dbReference type="SMART" id="SM00906"/>
    </source>
</evidence>
<dbReference type="PANTHER" id="PTHR46910:SF37">
    <property type="entry name" value="ZN(II)2CYS6 TRANSCRIPTION FACTOR (EUROFUNG)"/>
    <property type="match status" value="1"/>
</dbReference>
<feature type="region of interest" description="Disordered" evidence="6">
    <location>
        <begin position="1"/>
        <end position="21"/>
    </location>
</feature>
<evidence type="ECO:0000313" key="8">
    <source>
        <dbReference type="EMBL" id="RAK81238.1"/>
    </source>
</evidence>
<dbReference type="PANTHER" id="PTHR46910">
    <property type="entry name" value="TRANSCRIPTION FACTOR PDR1"/>
    <property type="match status" value="1"/>
</dbReference>
<evidence type="ECO:0000256" key="6">
    <source>
        <dbReference type="SAM" id="MobiDB-lite"/>
    </source>
</evidence>
<sequence>MKASLSASDGIRTPFSTSTPTDGSRLYVDHILVDRRADGRNRGACSIFKTHENHVVLSTGMAFFSESHIRSLTAILGHTRLRDLLEGMGQHMHQHVHDAGIRFRSPESPVYAAPDDAARYIAAYFEALHPISPFLDRTKFEQQAFGPRLAELLVESAPFSALYHTVLASGCQYTEGGSFKPGQGKAWKYFQVALGLFPNLLGPSEGLFNVQALTAMALFASSFSCVQIGETLISEAARMVQVLGYNAAYILTEDEKLCHRVFWVIYWQEQVTCFFRGRASMIPEYDIGCPVPDVPEAVVGQLDWLLTTARLGRLMSRMYERLFSVSAAQMPKAERIAAISSMSAELEAWASSLSPEFQPSQPFRSANFSNSCAHEMGLQLRSIYHALLMTLCRLRIHLTAAQPGEPDQETKRQLMETARAVIYDCRHIDHEAHVPVWELGIVPISAVFVIFDFVIHNPFHAETNTNLAYLDIAAGFFSRWDLSNKGCLPPSTPAEFSHIAREFVQNLRARSQQQPDASGSTTNSNPHRRRSDHNVPPLASQPVPDPQSAGDSSHTANDETVSLTEYLNTSAANPDHLFYPEDPLQPILGTSMFPTMDLAFMFNAALWSPQSSGP</sequence>
<evidence type="ECO:0000256" key="2">
    <source>
        <dbReference type="ARBA" id="ARBA00023015"/>
    </source>
</evidence>
<evidence type="ECO:0000256" key="3">
    <source>
        <dbReference type="ARBA" id="ARBA00023125"/>
    </source>
</evidence>
<protein>
    <recommendedName>
        <fullName evidence="7">Xylanolytic transcriptional activator regulatory domain-containing protein</fullName>
    </recommendedName>
</protein>
<feature type="compositionally biased region" description="Polar residues" evidence="6">
    <location>
        <begin position="508"/>
        <end position="525"/>
    </location>
</feature>
<dbReference type="Proteomes" id="UP000249789">
    <property type="component" value="Unassembled WGS sequence"/>
</dbReference>
<gene>
    <name evidence="8" type="ORF">BO72DRAFT_241800</name>
</gene>
<dbReference type="GO" id="GO:0003700">
    <property type="term" value="F:DNA-binding transcription factor activity"/>
    <property type="evidence" value="ECO:0007669"/>
    <property type="project" value="InterPro"/>
</dbReference>
<keyword evidence="5" id="KW-0539">Nucleus</keyword>
<dbReference type="Pfam" id="PF04082">
    <property type="entry name" value="Fungal_trans"/>
    <property type="match status" value="1"/>
</dbReference>
<dbReference type="GO" id="GO:0008270">
    <property type="term" value="F:zinc ion binding"/>
    <property type="evidence" value="ECO:0007669"/>
    <property type="project" value="InterPro"/>
</dbReference>
<comment type="subcellular location">
    <subcellularLocation>
        <location evidence="1">Nucleus</location>
    </subcellularLocation>
</comment>
<dbReference type="EMBL" id="KZ824626">
    <property type="protein sequence ID" value="RAK81238.1"/>
    <property type="molecule type" value="Genomic_DNA"/>
</dbReference>
<dbReference type="GO" id="GO:0006351">
    <property type="term" value="P:DNA-templated transcription"/>
    <property type="evidence" value="ECO:0007669"/>
    <property type="project" value="InterPro"/>
</dbReference>
<dbReference type="SMART" id="SM00906">
    <property type="entry name" value="Fungal_trans"/>
    <property type="match status" value="1"/>
</dbReference>
<keyword evidence="3" id="KW-0238">DNA-binding</keyword>
<dbReference type="GO" id="GO:0003677">
    <property type="term" value="F:DNA binding"/>
    <property type="evidence" value="ECO:0007669"/>
    <property type="project" value="UniProtKB-KW"/>
</dbReference>
<dbReference type="CDD" id="cd12148">
    <property type="entry name" value="fungal_TF_MHR"/>
    <property type="match status" value="1"/>
</dbReference>
<feature type="domain" description="Xylanolytic transcriptional activator regulatory" evidence="7">
    <location>
        <begin position="229"/>
        <end position="298"/>
    </location>
</feature>
<keyword evidence="4" id="KW-0804">Transcription</keyword>
<evidence type="ECO:0000313" key="9">
    <source>
        <dbReference type="Proteomes" id="UP000249789"/>
    </source>
</evidence>
<dbReference type="RefSeq" id="XP_040805248.1">
    <property type="nucleotide sequence ID" value="XM_040939930.1"/>
</dbReference>
<dbReference type="AlphaFoldDB" id="A0A8G1RYA4"/>
<evidence type="ECO:0000256" key="5">
    <source>
        <dbReference type="ARBA" id="ARBA00023242"/>
    </source>
</evidence>
<accession>A0A8G1RYA4</accession>
<dbReference type="OrthoDB" id="39175at2759"/>
<reference evidence="8 9" key="1">
    <citation type="submission" date="2018-02" db="EMBL/GenBank/DDBJ databases">
        <title>The genomes of Aspergillus section Nigri reveals drivers in fungal speciation.</title>
        <authorList>
            <consortium name="DOE Joint Genome Institute"/>
            <person name="Vesth T.C."/>
            <person name="Nybo J."/>
            <person name="Theobald S."/>
            <person name="Brandl J."/>
            <person name="Frisvad J.C."/>
            <person name="Nielsen K.F."/>
            <person name="Lyhne E.K."/>
            <person name="Kogle M.E."/>
            <person name="Kuo A."/>
            <person name="Riley R."/>
            <person name="Clum A."/>
            <person name="Nolan M."/>
            <person name="Lipzen A."/>
            <person name="Salamov A."/>
            <person name="Henrissat B."/>
            <person name="Wiebenga A."/>
            <person name="De vries R.P."/>
            <person name="Grigoriev I.V."/>
            <person name="Mortensen U.H."/>
            <person name="Andersen M.R."/>
            <person name="Baker S.E."/>
        </authorList>
    </citation>
    <scope>NUCLEOTIDE SEQUENCE [LARGE SCALE GENOMIC DNA]</scope>
    <source>
        <strain evidence="8 9">CBS 313.89</strain>
    </source>
</reference>
<name>A0A8G1RYA4_9EURO</name>
<dbReference type="GeneID" id="63857263"/>
<organism evidence="8 9">
    <name type="scientific">Aspergillus fijiensis CBS 313.89</name>
    <dbReference type="NCBI Taxonomy" id="1448319"/>
    <lineage>
        <taxon>Eukaryota</taxon>
        <taxon>Fungi</taxon>
        <taxon>Dikarya</taxon>
        <taxon>Ascomycota</taxon>
        <taxon>Pezizomycotina</taxon>
        <taxon>Eurotiomycetes</taxon>
        <taxon>Eurotiomycetidae</taxon>
        <taxon>Eurotiales</taxon>
        <taxon>Aspergillaceae</taxon>
        <taxon>Aspergillus</taxon>
    </lineage>
</organism>
<dbReference type="GO" id="GO:0005634">
    <property type="term" value="C:nucleus"/>
    <property type="evidence" value="ECO:0007669"/>
    <property type="project" value="UniProtKB-SubCell"/>
</dbReference>
<keyword evidence="2" id="KW-0805">Transcription regulation</keyword>
<keyword evidence="9" id="KW-1185">Reference proteome</keyword>